<feature type="region of interest" description="Disordered" evidence="1">
    <location>
        <begin position="222"/>
        <end position="260"/>
    </location>
</feature>
<evidence type="ECO:0000313" key="3">
    <source>
        <dbReference type="Proteomes" id="UP000707356"/>
    </source>
</evidence>
<reference evidence="2" key="1">
    <citation type="submission" date="2021-05" db="EMBL/GenBank/DDBJ databases">
        <authorList>
            <person name="Pietrasiak N."/>
            <person name="Ward R."/>
            <person name="Stajich J.E."/>
            <person name="Kurbessoian T."/>
        </authorList>
    </citation>
    <scope>NUCLEOTIDE SEQUENCE</scope>
    <source>
        <strain evidence="2">GSE-TBD4-15B</strain>
    </source>
</reference>
<feature type="compositionally biased region" description="Acidic residues" evidence="1">
    <location>
        <begin position="167"/>
        <end position="179"/>
    </location>
</feature>
<dbReference type="Proteomes" id="UP000707356">
    <property type="component" value="Unassembled WGS sequence"/>
</dbReference>
<feature type="compositionally biased region" description="Acidic residues" evidence="1">
    <location>
        <begin position="105"/>
        <end position="117"/>
    </location>
</feature>
<accession>A0A951PB99</accession>
<gene>
    <name evidence="2" type="ORF">KME07_10465</name>
</gene>
<feature type="region of interest" description="Disordered" evidence="1">
    <location>
        <begin position="152"/>
        <end position="209"/>
    </location>
</feature>
<dbReference type="EMBL" id="JAHHHV010000064">
    <property type="protein sequence ID" value="MBW4465845.1"/>
    <property type="molecule type" value="Genomic_DNA"/>
</dbReference>
<proteinExistence type="predicted"/>
<evidence type="ECO:0000313" key="2">
    <source>
        <dbReference type="EMBL" id="MBW4465845.1"/>
    </source>
</evidence>
<evidence type="ECO:0000256" key="1">
    <source>
        <dbReference type="SAM" id="MobiDB-lite"/>
    </source>
</evidence>
<reference evidence="2" key="2">
    <citation type="journal article" date="2022" name="Microbiol. Resour. Announc.">
        <title>Metagenome Sequencing to Explore Phylogenomics of Terrestrial Cyanobacteria.</title>
        <authorList>
            <person name="Ward R.D."/>
            <person name="Stajich J.E."/>
            <person name="Johansen J.R."/>
            <person name="Huntemann M."/>
            <person name="Clum A."/>
            <person name="Foster B."/>
            <person name="Foster B."/>
            <person name="Roux S."/>
            <person name="Palaniappan K."/>
            <person name="Varghese N."/>
            <person name="Mukherjee S."/>
            <person name="Reddy T.B.K."/>
            <person name="Daum C."/>
            <person name="Copeland A."/>
            <person name="Chen I.A."/>
            <person name="Ivanova N.N."/>
            <person name="Kyrpides N.C."/>
            <person name="Shapiro N."/>
            <person name="Eloe-Fadrosh E.A."/>
            <person name="Pietrasiak N."/>
        </authorList>
    </citation>
    <scope>NUCLEOTIDE SEQUENCE</scope>
    <source>
        <strain evidence="2">GSE-TBD4-15B</strain>
    </source>
</reference>
<dbReference type="AlphaFoldDB" id="A0A951PB99"/>
<sequence>MPPKKLSDSDKQEILSQYRNSDETTVSLAVQYGVSTSTVSRFLKQYLAESEYEALVQKKRSGGRSPAEPAKSQVSQATLPGLADAARPTRKSAERVAFPSASEAADPEFLADPDAEDLDKPQRRQRRRVTAGLISAEQLAASVAHLSQLEQAPISKGSADEALTLELDADDEFDLDELESTQPEHEQLGSTERKSVSPKLVIPAPTRPLPVPKTAVVLEMNESDEGDDLTDLADLDDDDLDDLDDENDDDDDQGDEEGFDEADSLSAFDAMQLQSGGNLQILPLPDNALPRTCYVVVDRSSELITRPLKEFADLGQIQNQETQDKTLPIFDNHRVAKRFLRRMQRIVKVPDGRIFQKVKPYLQAKGITHLLIDGQIYSLQ</sequence>
<dbReference type="Gene3D" id="1.10.10.60">
    <property type="entry name" value="Homeodomain-like"/>
    <property type="match status" value="1"/>
</dbReference>
<feature type="region of interest" description="Disordered" evidence="1">
    <location>
        <begin position="56"/>
        <end position="126"/>
    </location>
</feature>
<evidence type="ECO:0008006" key="4">
    <source>
        <dbReference type="Google" id="ProtNLM"/>
    </source>
</evidence>
<feature type="compositionally biased region" description="Basic and acidic residues" evidence="1">
    <location>
        <begin position="182"/>
        <end position="195"/>
    </location>
</feature>
<organism evidence="2 3">
    <name type="scientific">Pegethrix bostrychoides GSE-TBD4-15B</name>
    <dbReference type="NCBI Taxonomy" id="2839662"/>
    <lineage>
        <taxon>Bacteria</taxon>
        <taxon>Bacillati</taxon>
        <taxon>Cyanobacteriota</taxon>
        <taxon>Cyanophyceae</taxon>
        <taxon>Oculatellales</taxon>
        <taxon>Oculatellaceae</taxon>
        <taxon>Pegethrix</taxon>
    </lineage>
</organism>
<comment type="caution">
    <text evidence="2">The sequence shown here is derived from an EMBL/GenBank/DDBJ whole genome shotgun (WGS) entry which is preliminary data.</text>
</comment>
<name>A0A951PB99_9CYAN</name>
<protein>
    <recommendedName>
        <fullName evidence="4">Transposase</fullName>
    </recommendedName>
</protein>